<keyword evidence="1" id="KW-0175">Coiled coil</keyword>
<evidence type="ECO:0000313" key="2">
    <source>
        <dbReference type="EMBL" id="KAD3640426.1"/>
    </source>
</evidence>
<feature type="coiled-coil region" evidence="1">
    <location>
        <begin position="43"/>
        <end position="91"/>
    </location>
</feature>
<dbReference type="OrthoDB" id="10650731at2759"/>
<gene>
    <name evidence="2" type="ORF">E3N88_29649</name>
</gene>
<dbReference type="EMBL" id="SZYD01000015">
    <property type="protein sequence ID" value="KAD3640426.1"/>
    <property type="molecule type" value="Genomic_DNA"/>
</dbReference>
<keyword evidence="3" id="KW-1185">Reference proteome</keyword>
<organism evidence="2 3">
    <name type="scientific">Mikania micrantha</name>
    <name type="common">bitter vine</name>
    <dbReference type="NCBI Taxonomy" id="192012"/>
    <lineage>
        <taxon>Eukaryota</taxon>
        <taxon>Viridiplantae</taxon>
        <taxon>Streptophyta</taxon>
        <taxon>Embryophyta</taxon>
        <taxon>Tracheophyta</taxon>
        <taxon>Spermatophyta</taxon>
        <taxon>Magnoliopsida</taxon>
        <taxon>eudicotyledons</taxon>
        <taxon>Gunneridae</taxon>
        <taxon>Pentapetalae</taxon>
        <taxon>asterids</taxon>
        <taxon>campanulids</taxon>
        <taxon>Asterales</taxon>
        <taxon>Asteraceae</taxon>
        <taxon>Asteroideae</taxon>
        <taxon>Heliantheae alliance</taxon>
        <taxon>Eupatorieae</taxon>
        <taxon>Mikania</taxon>
    </lineage>
</organism>
<proteinExistence type="predicted"/>
<evidence type="ECO:0000256" key="1">
    <source>
        <dbReference type="SAM" id="Coils"/>
    </source>
</evidence>
<reference evidence="2 3" key="1">
    <citation type="submission" date="2019-05" db="EMBL/GenBank/DDBJ databases">
        <title>Mikania micrantha, genome provides insights into the molecular mechanism of rapid growth.</title>
        <authorList>
            <person name="Liu B."/>
        </authorList>
    </citation>
    <scope>NUCLEOTIDE SEQUENCE [LARGE SCALE GENOMIC DNA]</scope>
    <source>
        <strain evidence="2">NLD-2019</strain>
        <tissue evidence="2">Leaf</tissue>
    </source>
</reference>
<evidence type="ECO:0000313" key="3">
    <source>
        <dbReference type="Proteomes" id="UP000326396"/>
    </source>
</evidence>
<name>A0A5N6MK21_9ASTR</name>
<accession>A0A5N6MK21</accession>
<comment type="caution">
    <text evidence="2">The sequence shown here is derived from an EMBL/GenBank/DDBJ whole genome shotgun (WGS) entry which is preliminary data.</text>
</comment>
<protein>
    <submittedName>
        <fullName evidence="2">Uncharacterized protein</fullName>
    </submittedName>
</protein>
<dbReference type="Proteomes" id="UP000326396">
    <property type="component" value="Linkage Group LG5"/>
</dbReference>
<dbReference type="AlphaFoldDB" id="A0A5N6MK21"/>
<sequence length="210" mass="23465">MSSRYAMRRNSASAIREGFRGFPAYFVYRDTRYEFELVVAGLVQDLKRLLEGKQAGMEQAQEDALTARVEIARLSEENQRLQREVVEVTGLNNQLAADRACLVTQGFRHVFNRIRDSREYVQLLGDVNSACLAVGYQNGLRAGYKYSSQGLYLEESPCYDPSAEAWMTKATLTLGAADHSLLSHLEKSPNIPLDDLEALTAVVDPTTPLP</sequence>